<dbReference type="InterPro" id="IPR006091">
    <property type="entry name" value="Acyl-CoA_Oxase/DH_mid-dom"/>
</dbReference>
<dbReference type="SUPFAM" id="SSF56645">
    <property type="entry name" value="Acyl-CoA dehydrogenase NM domain-like"/>
    <property type="match status" value="1"/>
</dbReference>
<dbReference type="Pfam" id="PF02771">
    <property type="entry name" value="Acyl-CoA_dh_N"/>
    <property type="match status" value="1"/>
</dbReference>
<dbReference type="GO" id="GO:0050660">
    <property type="term" value="F:flavin adenine dinucleotide binding"/>
    <property type="evidence" value="ECO:0007669"/>
    <property type="project" value="InterPro"/>
</dbReference>
<evidence type="ECO:0000259" key="6">
    <source>
        <dbReference type="Pfam" id="PF08028"/>
    </source>
</evidence>
<dbReference type="EMBL" id="QGDQ01000031">
    <property type="protein sequence ID" value="PWJ48308.1"/>
    <property type="molecule type" value="Genomic_DNA"/>
</dbReference>
<protein>
    <submittedName>
        <fullName evidence="7">Alkylation response protein AidB-like acyl-CoA dehydrogenase</fullName>
    </submittedName>
</protein>
<evidence type="ECO:0000259" key="4">
    <source>
        <dbReference type="Pfam" id="PF02770"/>
    </source>
</evidence>
<proteinExistence type="predicted"/>
<evidence type="ECO:0000256" key="2">
    <source>
        <dbReference type="ARBA" id="ARBA00023002"/>
    </source>
</evidence>
<keyword evidence="2" id="KW-0560">Oxidoreductase</keyword>
<dbReference type="Gene3D" id="2.40.110.10">
    <property type="entry name" value="Butyryl-CoA Dehydrogenase, subunit A, domain 2"/>
    <property type="match status" value="1"/>
</dbReference>
<dbReference type="Pfam" id="PF08028">
    <property type="entry name" value="Acyl-CoA_dh_2"/>
    <property type="match status" value="1"/>
</dbReference>
<dbReference type="InterPro" id="IPR009100">
    <property type="entry name" value="AcylCoA_DH/oxidase_NM_dom_sf"/>
</dbReference>
<feature type="domain" description="Acyl-CoA dehydrogenase/oxidase N-terminal" evidence="5">
    <location>
        <begin position="29"/>
        <end position="97"/>
    </location>
</feature>
<dbReference type="RefSeq" id="WP_109776094.1">
    <property type="nucleotide sequence ID" value="NZ_QGDQ01000031.1"/>
</dbReference>
<dbReference type="OrthoDB" id="2986495at2"/>
<evidence type="ECO:0000259" key="5">
    <source>
        <dbReference type="Pfam" id="PF02771"/>
    </source>
</evidence>
<evidence type="ECO:0000313" key="8">
    <source>
        <dbReference type="Proteomes" id="UP000245469"/>
    </source>
</evidence>
<dbReference type="PANTHER" id="PTHR43831">
    <property type="entry name" value="ISOBUTYRYL-COA DEHYDROGENASE"/>
    <property type="match status" value="1"/>
</dbReference>
<feature type="compositionally biased region" description="Low complexity" evidence="3">
    <location>
        <begin position="1"/>
        <end position="18"/>
    </location>
</feature>
<dbReference type="InterPro" id="IPR037069">
    <property type="entry name" value="AcylCoA_DH/ox_N_sf"/>
</dbReference>
<dbReference type="CDD" id="cd00567">
    <property type="entry name" value="ACAD"/>
    <property type="match status" value="1"/>
</dbReference>
<feature type="domain" description="Acyl-CoA dehydrogenase C-terminal" evidence="6">
    <location>
        <begin position="263"/>
        <end position="387"/>
    </location>
</feature>
<reference evidence="7 8" key="1">
    <citation type="submission" date="2018-03" db="EMBL/GenBank/DDBJ databases">
        <title>Genomic Encyclopedia of Archaeal and Bacterial Type Strains, Phase II (KMG-II): from individual species to whole genera.</title>
        <authorList>
            <person name="Goeker M."/>
        </authorList>
    </citation>
    <scope>NUCLEOTIDE SEQUENCE [LARGE SCALE GENOMIC DNA]</scope>
    <source>
        <strain evidence="7 8">DSM 44889</strain>
    </source>
</reference>
<comment type="caution">
    <text evidence="7">The sequence shown here is derived from an EMBL/GenBank/DDBJ whole genome shotgun (WGS) entry which is preliminary data.</text>
</comment>
<dbReference type="InterPro" id="IPR013786">
    <property type="entry name" value="AcylCoA_DH/ox_N"/>
</dbReference>
<dbReference type="Proteomes" id="UP000245469">
    <property type="component" value="Unassembled WGS sequence"/>
</dbReference>
<sequence length="405" mass="42094">MSAPALTTPAPTTPGLPAVDTSPERLEALRAQLAATAPQVDETAEFPWEGLRAVHSAGLLTATAGGRHLSGVDAVRVFTALGAGDPSVALLAAMTVFLHPLAARTFPQRLLERLLRESAEGPTLLNAVRAEPELGAPARGGLPATTLRRAGTSGGDGLGWVLDGHKAYATGSEGLAYHLVWAVTDEPTPRVGHVVVPARRDDGTPTPGIEVVRTWDHLGMRATSTHDVVYSGVEVPLDHFAGAPVGTVPNNAAPVDALHLGLPALYLGVARAAQAAFTDFAHDRVPAALGRPIATTDRIRAVAGEVEAQLLGAEVILTSLARAVDESTPGSTDRQQALERSGVAKLLVTRAAITAVETLVGAAGNPGLSRRSPLQRHLRDVLCSRIHPPQDDTALIALGSRALTR</sequence>
<organism evidence="7 8">
    <name type="scientific">Quadrisphaera granulorum</name>
    <dbReference type="NCBI Taxonomy" id="317664"/>
    <lineage>
        <taxon>Bacteria</taxon>
        <taxon>Bacillati</taxon>
        <taxon>Actinomycetota</taxon>
        <taxon>Actinomycetes</taxon>
        <taxon>Kineosporiales</taxon>
        <taxon>Kineosporiaceae</taxon>
        <taxon>Quadrisphaera</taxon>
    </lineage>
</organism>
<dbReference type="GO" id="GO:0016627">
    <property type="term" value="F:oxidoreductase activity, acting on the CH-CH group of donors"/>
    <property type="evidence" value="ECO:0007669"/>
    <property type="project" value="InterPro"/>
</dbReference>
<evidence type="ECO:0000256" key="3">
    <source>
        <dbReference type="SAM" id="MobiDB-lite"/>
    </source>
</evidence>
<dbReference type="Gene3D" id="1.10.540.10">
    <property type="entry name" value="Acyl-CoA dehydrogenase/oxidase, N-terminal domain"/>
    <property type="match status" value="1"/>
</dbReference>
<dbReference type="PANTHER" id="PTHR43831:SF1">
    <property type="entry name" value="ISOBUTYRYL-COA DEHYDROGENASE, MITOCHONDRIAL"/>
    <property type="match status" value="1"/>
</dbReference>
<dbReference type="InterPro" id="IPR046373">
    <property type="entry name" value="Acyl-CoA_Oxase/DH_mid-dom_sf"/>
</dbReference>
<name>A0A315ZTU2_9ACTN</name>
<evidence type="ECO:0000256" key="1">
    <source>
        <dbReference type="ARBA" id="ARBA00022630"/>
    </source>
</evidence>
<feature type="domain" description="Acyl-CoA oxidase/dehydrogenase middle" evidence="4">
    <location>
        <begin position="155"/>
        <end position="232"/>
    </location>
</feature>
<dbReference type="InterPro" id="IPR052547">
    <property type="entry name" value="Mito_Isobutyryl-CoADH"/>
</dbReference>
<feature type="region of interest" description="Disordered" evidence="3">
    <location>
        <begin position="1"/>
        <end position="20"/>
    </location>
</feature>
<dbReference type="InterPro" id="IPR036250">
    <property type="entry name" value="AcylCo_DH-like_C"/>
</dbReference>
<dbReference type="Pfam" id="PF02770">
    <property type="entry name" value="Acyl-CoA_dh_M"/>
    <property type="match status" value="1"/>
</dbReference>
<dbReference type="Gene3D" id="1.20.140.10">
    <property type="entry name" value="Butyryl-CoA Dehydrogenase, subunit A, domain 3"/>
    <property type="match status" value="1"/>
</dbReference>
<keyword evidence="8" id="KW-1185">Reference proteome</keyword>
<dbReference type="PIRSF" id="PIRSF016578">
    <property type="entry name" value="HsaA"/>
    <property type="match status" value="1"/>
</dbReference>
<evidence type="ECO:0000313" key="7">
    <source>
        <dbReference type="EMBL" id="PWJ48308.1"/>
    </source>
</evidence>
<accession>A0A315ZTU2</accession>
<gene>
    <name evidence="7" type="ORF">BXY45_13132</name>
</gene>
<dbReference type="SUPFAM" id="SSF47203">
    <property type="entry name" value="Acyl-CoA dehydrogenase C-terminal domain-like"/>
    <property type="match status" value="1"/>
</dbReference>
<dbReference type="AlphaFoldDB" id="A0A315ZTU2"/>
<dbReference type="InterPro" id="IPR013107">
    <property type="entry name" value="Acyl-CoA_DH_C"/>
</dbReference>
<keyword evidence="1" id="KW-0285">Flavoprotein</keyword>